<evidence type="ECO:0000256" key="1">
    <source>
        <dbReference type="ARBA" id="ARBA00010199"/>
    </source>
</evidence>
<accession>A0A1J7HAI0</accession>
<name>A0A1J7HAI0_LUPAN</name>
<sequence length="89" mass="9648">MPMETPLLQDNSDNKEEKAVKFVDGFKSESKKLWKIAGPTILTCLCQYSLGAITQVFTGQIGELELAAVSVENSVVAGLAFGVMVHNLF</sequence>
<evidence type="ECO:0000313" key="2">
    <source>
        <dbReference type="EMBL" id="OIW03458.1"/>
    </source>
</evidence>
<dbReference type="PANTHER" id="PTHR11206">
    <property type="entry name" value="MULTIDRUG RESISTANCE PROTEIN"/>
    <property type="match status" value="1"/>
</dbReference>
<dbReference type="EMBL" id="CM007370">
    <property type="protein sequence ID" value="OIW03458.1"/>
    <property type="molecule type" value="Genomic_DNA"/>
</dbReference>
<dbReference type="Proteomes" id="UP000188354">
    <property type="component" value="Chromosome LG10"/>
</dbReference>
<proteinExistence type="inferred from homology"/>
<protein>
    <recommendedName>
        <fullName evidence="4">Protein DETOXIFICATION</fullName>
    </recommendedName>
</protein>
<dbReference type="AlphaFoldDB" id="A0A1J7HAI0"/>
<dbReference type="InterPro" id="IPR002528">
    <property type="entry name" value="MATE_fam"/>
</dbReference>
<comment type="similarity">
    <text evidence="1">Belongs to the multi antimicrobial extrusion (MATE) (TC 2.A.66.1) family.</text>
</comment>
<dbReference type="GO" id="GO:0015297">
    <property type="term" value="F:antiporter activity"/>
    <property type="evidence" value="ECO:0007669"/>
    <property type="project" value="InterPro"/>
</dbReference>
<gene>
    <name evidence="2" type="ORF">TanjilG_14683</name>
</gene>
<organism evidence="2 3">
    <name type="scientific">Lupinus angustifolius</name>
    <name type="common">Narrow-leaved blue lupine</name>
    <dbReference type="NCBI Taxonomy" id="3871"/>
    <lineage>
        <taxon>Eukaryota</taxon>
        <taxon>Viridiplantae</taxon>
        <taxon>Streptophyta</taxon>
        <taxon>Embryophyta</taxon>
        <taxon>Tracheophyta</taxon>
        <taxon>Spermatophyta</taxon>
        <taxon>Magnoliopsida</taxon>
        <taxon>eudicotyledons</taxon>
        <taxon>Gunneridae</taxon>
        <taxon>Pentapetalae</taxon>
        <taxon>rosids</taxon>
        <taxon>fabids</taxon>
        <taxon>Fabales</taxon>
        <taxon>Fabaceae</taxon>
        <taxon>Papilionoideae</taxon>
        <taxon>50 kb inversion clade</taxon>
        <taxon>genistoids sensu lato</taxon>
        <taxon>core genistoids</taxon>
        <taxon>Genisteae</taxon>
        <taxon>Lupinus</taxon>
    </lineage>
</organism>
<dbReference type="Pfam" id="PF01554">
    <property type="entry name" value="MatE"/>
    <property type="match status" value="1"/>
</dbReference>
<dbReference type="GO" id="GO:0016020">
    <property type="term" value="C:membrane"/>
    <property type="evidence" value="ECO:0007669"/>
    <property type="project" value="InterPro"/>
</dbReference>
<dbReference type="Gramene" id="OIW03458">
    <property type="protein sequence ID" value="OIW03458"/>
    <property type="gene ID" value="TanjilG_14683"/>
</dbReference>
<reference evidence="2 3" key="1">
    <citation type="journal article" date="2017" name="Plant Biotechnol. J.">
        <title>A comprehensive draft genome sequence for lupin (Lupinus angustifolius), an emerging health food: insights into plant-microbe interactions and legume evolution.</title>
        <authorList>
            <person name="Hane J.K."/>
            <person name="Ming Y."/>
            <person name="Kamphuis L.G."/>
            <person name="Nelson M.N."/>
            <person name="Garg G."/>
            <person name="Atkins C.A."/>
            <person name="Bayer P.E."/>
            <person name="Bravo A."/>
            <person name="Bringans S."/>
            <person name="Cannon S."/>
            <person name="Edwards D."/>
            <person name="Foley R."/>
            <person name="Gao L.L."/>
            <person name="Harrison M.J."/>
            <person name="Huang W."/>
            <person name="Hurgobin B."/>
            <person name="Li S."/>
            <person name="Liu C.W."/>
            <person name="McGrath A."/>
            <person name="Morahan G."/>
            <person name="Murray J."/>
            <person name="Weller J."/>
            <person name="Jian J."/>
            <person name="Singh K.B."/>
        </authorList>
    </citation>
    <scope>NUCLEOTIDE SEQUENCE [LARGE SCALE GENOMIC DNA]</scope>
    <source>
        <strain evidence="3">cv. Tanjil</strain>
        <tissue evidence="2">Whole plant</tissue>
    </source>
</reference>
<dbReference type="OMA" id="MEGNINQ"/>
<evidence type="ECO:0008006" key="4">
    <source>
        <dbReference type="Google" id="ProtNLM"/>
    </source>
</evidence>
<keyword evidence="3" id="KW-1185">Reference proteome</keyword>
<dbReference type="STRING" id="3871.A0A1J7HAI0"/>
<dbReference type="GO" id="GO:0042910">
    <property type="term" value="F:xenobiotic transmembrane transporter activity"/>
    <property type="evidence" value="ECO:0007669"/>
    <property type="project" value="InterPro"/>
</dbReference>
<evidence type="ECO:0000313" key="3">
    <source>
        <dbReference type="Proteomes" id="UP000188354"/>
    </source>
</evidence>